<feature type="transmembrane region" description="Helical" evidence="10">
    <location>
        <begin position="167"/>
        <end position="196"/>
    </location>
</feature>
<keyword evidence="4" id="KW-1003">Cell membrane</keyword>
<evidence type="ECO:0000256" key="9">
    <source>
        <dbReference type="RuleBase" id="RU003923"/>
    </source>
</evidence>
<evidence type="ECO:0000256" key="7">
    <source>
        <dbReference type="ARBA" id="ARBA00022989"/>
    </source>
</evidence>
<dbReference type="InterPro" id="IPR018076">
    <property type="entry name" value="T2SS_GspF_dom"/>
</dbReference>
<dbReference type="PANTHER" id="PTHR30012">
    <property type="entry name" value="GENERAL SECRETION PATHWAY PROTEIN"/>
    <property type="match status" value="1"/>
</dbReference>
<keyword evidence="13" id="KW-1185">Reference proteome</keyword>
<comment type="similarity">
    <text evidence="2 9">Belongs to the GSP F family.</text>
</comment>
<keyword evidence="5" id="KW-0997">Cell inner membrane</keyword>
<evidence type="ECO:0000256" key="3">
    <source>
        <dbReference type="ARBA" id="ARBA00022448"/>
    </source>
</evidence>
<evidence type="ECO:0000256" key="2">
    <source>
        <dbReference type="ARBA" id="ARBA00005745"/>
    </source>
</evidence>
<dbReference type="PROSITE" id="PS00874">
    <property type="entry name" value="T2SP_F"/>
    <property type="match status" value="1"/>
</dbReference>
<dbReference type="EMBL" id="JAKNID010000004">
    <property type="protein sequence ID" value="MCG4564211.1"/>
    <property type="molecule type" value="Genomic_DNA"/>
</dbReference>
<evidence type="ECO:0000256" key="8">
    <source>
        <dbReference type="ARBA" id="ARBA00023136"/>
    </source>
</evidence>
<gene>
    <name evidence="12" type="ORF">L0P62_02005</name>
</gene>
<dbReference type="GO" id="GO:0005886">
    <property type="term" value="C:plasma membrane"/>
    <property type="evidence" value="ECO:0007669"/>
    <property type="project" value="UniProtKB-SubCell"/>
</dbReference>
<dbReference type="InterPro" id="IPR001992">
    <property type="entry name" value="T2SS_GspF/T4SS_PilC_CS"/>
</dbReference>
<dbReference type="RefSeq" id="WP_226807352.1">
    <property type="nucleotide sequence ID" value="NZ_JAJBNW010000002.1"/>
</dbReference>
<evidence type="ECO:0000256" key="6">
    <source>
        <dbReference type="ARBA" id="ARBA00022692"/>
    </source>
</evidence>
<sequence>MIYNYKAVSNKGEIIEGSCEGENLDEVLEKIRTNKYLPISVEKSKNNRLRTNIAFKTKVSKKDMAIFCRQFYTMVDSGISIINCLEVLKKQTENKILKEAIGQVYNEVQRGMTLSEAMKKDKDIFPDFFINMVEIGEVSGTLDIILHRMSIYYEKEDKIESKVKSAIIYPIILIIVSVFVIIFLLTMVLPTFISIFESNNVLLPVPTRILLNISNSLKNHWYLYLILFLILILTINSYKQTQDGRIFFDRLKIKLPGIKKINSKIITSKFTRTLSTLLFSGIPLIQALKVVNKIIENEVVVKELEEAIESIEKGLPLWKSIEGISVFSPIVKSMINVGEESGSLDKLLDKTADFYEDEVDMLFQRMNTIIEPVLIIIMAFIIGFIVIAMAIPMFDMVNIIQM</sequence>
<dbReference type="FunFam" id="1.20.81.30:FF:000001">
    <property type="entry name" value="Type II secretion system protein F"/>
    <property type="match status" value="2"/>
</dbReference>
<dbReference type="Pfam" id="PF00482">
    <property type="entry name" value="T2SSF"/>
    <property type="match status" value="2"/>
</dbReference>
<dbReference type="InterPro" id="IPR042094">
    <property type="entry name" value="T2SS_GspF_sf"/>
</dbReference>
<feature type="transmembrane region" description="Helical" evidence="10">
    <location>
        <begin position="373"/>
        <end position="394"/>
    </location>
</feature>
<comment type="subcellular location">
    <subcellularLocation>
        <location evidence="1">Cell inner membrane</location>
        <topology evidence="1">Multi-pass membrane protein</topology>
    </subcellularLocation>
    <subcellularLocation>
        <location evidence="9">Cell membrane</location>
        <topology evidence="9">Multi-pass membrane protein</topology>
    </subcellularLocation>
</comment>
<dbReference type="InterPro" id="IPR003004">
    <property type="entry name" value="GspF/PilC"/>
</dbReference>
<protein>
    <submittedName>
        <fullName evidence="12">Type II secretion system F family protein</fullName>
    </submittedName>
</protein>
<keyword evidence="8 10" id="KW-0472">Membrane</keyword>
<organism evidence="12 13">
    <name type="scientific">Anaerosalibacter bizertensis</name>
    <dbReference type="NCBI Taxonomy" id="932217"/>
    <lineage>
        <taxon>Bacteria</taxon>
        <taxon>Bacillati</taxon>
        <taxon>Bacillota</taxon>
        <taxon>Tissierellia</taxon>
        <taxon>Tissierellales</taxon>
        <taxon>Sporanaerobacteraceae</taxon>
        <taxon>Anaerosalibacter</taxon>
    </lineage>
</organism>
<accession>A0A9Q4AAR7</accession>
<keyword evidence="7 10" id="KW-1133">Transmembrane helix</keyword>
<comment type="caution">
    <text evidence="12">The sequence shown here is derived from an EMBL/GenBank/DDBJ whole genome shotgun (WGS) entry which is preliminary data.</text>
</comment>
<feature type="transmembrane region" description="Helical" evidence="10">
    <location>
        <begin position="221"/>
        <end position="238"/>
    </location>
</feature>
<dbReference type="AlphaFoldDB" id="A0A9Q4AAR7"/>
<evidence type="ECO:0000256" key="1">
    <source>
        <dbReference type="ARBA" id="ARBA00004429"/>
    </source>
</evidence>
<evidence type="ECO:0000313" key="12">
    <source>
        <dbReference type="EMBL" id="MCG4564211.1"/>
    </source>
</evidence>
<feature type="domain" description="Type II secretion system protein GspF" evidence="11">
    <location>
        <begin position="67"/>
        <end position="190"/>
    </location>
</feature>
<reference evidence="12" key="1">
    <citation type="submission" date="2022-01" db="EMBL/GenBank/DDBJ databases">
        <title>Collection of gut derived symbiotic bacterial strains cultured from healthy donors.</title>
        <authorList>
            <person name="Lin H."/>
            <person name="Kohout C."/>
            <person name="Waligurski E."/>
            <person name="Pamer E.G."/>
        </authorList>
    </citation>
    <scope>NUCLEOTIDE SEQUENCE</scope>
    <source>
        <strain evidence="12">MSK.14.39</strain>
    </source>
</reference>
<evidence type="ECO:0000313" key="13">
    <source>
        <dbReference type="Proteomes" id="UP001108123"/>
    </source>
</evidence>
<keyword evidence="3 9" id="KW-0813">Transport</keyword>
<dbReference type="PANTHER" id="PTHR30012:SF0">
    <property type="entry name" value="TYPE II SECRETION SYSTEM PROTEIN F-RELATED"/>
    <property type="match status" value="1"/>
</dbReference>
<dbReference type="PRINTS" id="PR00812">
    <property type="entry name" value="BCTERIALGSPF"/>
</dbReference>
<evidence type="ECO:0000256" key="4">
    <source>
        <dbReference type="ARBA" id="ARBA00022475"/>
    </source>
</evidence>
<proteinExistence type="inferred from homology"/>
<keyword evidence="6 9" id="KW-0812">Transmembrane</keyword>
<dbReference type="GO" id="GO:0009306">
    <property type="term" value="P:protein secretion"/>
    <property type="evidence" value="ECO:0007669"/>
    <property type="project" value="InterPro"/>
</dbReference>
<evidence type="ECO:0000256" key="10">
    <source>
        <dbReference type="SAM" id="Phobius"/>
    </source>
</evidence>
<evidence type="ECO:0000256" key="5">
    <source>
        <dbReference type="ARBA" id="ARBA00022519"/>
    </source>
</evidence>
<dbReference type="Gene3D" id="1.20.81.30">
    <property type="entry name" value="Type II secretion system (T2SS), domain F"/>
    <property type="match status" value="2"/>
</dbReference>
<feature type="domain" description="Type II secretion system protein GspF" evidence="11">
    <location>
        <begin position="270"/>
        <end position="392"/>
    </location>
</feature>
<name>A0A9Q4AAR7_9FIRM</name>
<dbReference type="Proteomes" id="UP001108123">
    <property type="component" value="Unassembled WGS sequence"/>
</dbReference>
<evidence type="ECO:0000259" key="11">
    <source>
        <dbReference type="Pfam" id="PF00482"/>
    </source>
</evidence>